<dbReference type="EMBL" id="BBNO01000002">
    <property type="protein sequence ID" value="GAO07068.1"/>
    <property type="molecule type" value="Genomic_DNA"/>
</dbReference>
<sequence>MPKITPNLWFDTQGKEAAEFYCSVFPNSKINNVTYFNEAGPRPAGTVLTVEFELDGQEYTAINGGPEFTFTEAISLMINCADQDEIDYYWAKLSEGGEEGPCGWLKDKYGLSWQVATGDMVELLNDPDQGRAVRAMKAMLGMKKIDVAAIRAAADQA</sequence>
<dbReference type="CDD" id="cd06588">
    <property type="entry name" value="PhnB_like"/>
    <property type="match status" value="1"/>
</dbReference>
<dbReference type="RefSeq" id="WP_042150711.1">
    <property type="nucleotide sequence ID" value="NZ_BBNO01000002.1"/>
</dbReference>
<dbReference type="Gene3D" id="3.10.180.10">
    <property type="entry name" value="2,3-Dihydroxybiphenyl 1,2-Dioxygenase, domain 1"/>
    <property type="match status" value="1"/>
</dbReference>
<keyword evidence="3" id="KW-1185">Reference proteome</keyword>
<evidence type="ECO:0000313" key="2">
    <source>
        <dbReference type="EMBL" id="GAO07068.1"/>
    </source>
</evidence>
<gene>
    <name evidence="2" type="ORF">TPA0598_02_03060</name>
</gene>
<reference evidence="2 3" key="2">
    <citation type="journal article" date="2015" name="Stand. Genomic Sci.">
        <title>Draft genome sequence of marine-derived Streptomyces sp. TP-A0598, a producer of anti-MRSA antibiotic lydicamycins.</title>
        <authorList>
            <person name="Komaki H."/>
            <person name="Ichikawa N."/>
            <person name="Hosoyama A."/>
            <person name="Fujita N."/>
            <person name="Igarashi Y."/>
        </authorList>
    </citation>
    <scope>NUCLEOTIDE SEQUENCE [LARGE SCALE GENOMIC DNA]</scope>
    <source>
        <strain evidence="2 3">NBRC 110027</strain>
    </source>
</reference>
<dbReference type="Proteomes" id="UP000048965">
    <property type="component" value="Unassembled WGS sequence"/>
</dbReference>
<proteinExistence type="predicted"/>
<evidence type="ECO:0000259" key="1">
    <source>
        <dbReference type="Pfam" id="PF06983"/>
    </source>
</evidence>
<evidence type="ECO:0000313" key="3">
    <source>
        <dbReference type="Proteomes" id="UP000048965"/>
    </source>
</evidence>
<dbReference type="InterPro" id="IPR029068">
    <property type="entry name" value="Glyas_Bleomycin-R_OHBP_Dase"/>
</dbReference>
<comment type="caution">
    <text evidence="2">The sequence shown here is derived from an EMBL/GenBank/DDBJ whole genome shotgun (WGS) entry which is preliminary data.</text>
</comment>
<dbReference type="InterPro" id="IPR028973">
    <property type="entry name" value="PhnB-like"/>
</dbReference>
<dbReference type="PIRSF" id="PIRSF021700">
    <property type="entry name" value="3_dmu_93_MTrfase"/>
    <property type="match status" value="1"/>
</dbReference>
<dbReference type="PANTHER" id="PTHR33990:SF2">
    <property type="entry name" value="PHNB-LIKE DOMAIN-CONTAINING PROTEIN"/>
    <property type="match status" value="1"/>
</dbReference>
<protein>
    <recommendedName>
        <fullName evidence="1">PhnB-like domain-containing protein</fullName>
    </recommendedName>
</protein>
<dbReference type="OrthoDB" id="9806473at2"/>
<dbReference type="Pfam" id="PF06983">
    <property type="entry name" value="3-dmu-9_3-mt"/>
    <property type="match status" value="1"/>
</dbReference>
<organism evidence="2 3">
    <name type="scientific">Streptomyces lydicamycinicus</name>
    <dbReference type="NCBI Taxonomy" id="1546107"/>
    <lineage>
        <taxon>Bacteria</taxon>
        <taxon>Bacillati</taxon>
        <taxon>Actinomycetota</taxon>
        <taxon>Actinomycetes</taxon>
        <taxon>Kitasatosporales</taxon>
        <taxon>Streptomycetaceae</taxon>
        <taxon>Streptomyces</taxon>
    </lineage>
</organism>
<accession>A0A0P4R2T5</accession>
<dbReference type="AlphaFoldDB" id="A0A0P4R2T5"/>
<reference evidence="3" key="1">
    <citation type="submission" date="2014-09" db="EMBL/GenBank/DDBJ databases">
        <title>Whole genome shotgun sequence of Streptomyces sp. NBRC 110027.</title>
        <authorList>
            <person name="Komaki H."/>
            <person name="Ichikawa N."/>
            <person name="Katano-Makiyama Y."/>
            <person name="Hosoyama A."/>
            <person name="Hashimoto M."/>
            <person name="Uohara A."/>
            <person name="Kitahashi Y."/>
            <person name="Ohji S."/>
            <person name="Kimura A."/>
            <person name="Yamazoe A."/>
            <person name="Igarashi Y."/>
            <person name="Fujita N."/>
        </authorList>
    </citation>
    <scope>NUCLEOTIDE SEQUENCE [LARGE SCALE GENOMIC DNA]</scope>
    <source>
        <strain evidence="3">NBRC 110027</strain>
    </source>
</reference>
<dbReference type="InterPro" id="IPR009725">
    <property type="entry name" value="3_dmu_93_MTrfase"/>
</dbReference>
<name>A0A0P4R2T5_9ACTN</name>
<dbReference type="SUPFAM" id="SSF54593">
    <property type="entry name" value="Glyoxalase/Bleomycin resistance protein/Dihydroxybiphenyl dioxygenase"/>
    <property type="match status" value="1"/>
</dbReference>
<dbReference type="PANTHER" id="PTHR33990">
    <property type="entry name" value="PROTEIN YJDN-RELATED"/>
    <property type="match status" value="1"/>
</dbReference>
<feature type="domain" description="PhnB-like" evidence="1">
    <location>
        <begin position="3"/>
        <end position="115"/>
    </location>
</feature>